<gene>
    <name evidence="2" type="ORF">ACFO3I_18845</name>
</gene>
<dbReference type="EMBL" id="JBHSGB010000021">
    <property type="protein sequence ID" value="MFC4657072.1"/>
    <property type="molecule type" value="Genomic_DNA"/>
</dbReference>
<dbReference type="Proteomes" id="UP001595962">
    <property type="component" value="Unassembled WGS sequence"/>
</dbReference>
<evidence type="ECO:0000256" key="1">
    <source>
        <dbReference type="SAM" id="SignalP"/>
    </source>
</evidence>
<keyword evidence="3" id="KW-1185">Reference proteome</keyword>
<organism evidence="2 3">
    <name type="scientific">Rheinheimera marina</name>
    <dbReference type="NCBI Taxonomy" id="1774958"/>
    <lineage>
        <taxon>Bacteria</taxon>
        <taxon>Pseudomonadati</taxon>
        <taxon>Pseudomonadota</taxon>
        <taxon>Gammaproteobacteria</taxon>
        <taxon>Chromatiales</taxon>
        <taxon>Chromatiaceae</taxon>
        <taxon>Rheinheimera</taxon>
    </lineage>
</organism>
<feature type="chain" id="PRO_5047185556" evidence="1">
    <location>
        <begin position="27"/>
        <end position="267"/>
    </location>
</feature>
<evidence type="ECO:0000313" key="2">
    <source>
        <dbReference type="EMBL" id="MFC4657072.1"/>
    </source>
</evidence>
<accession>A0ABV9JS34</accession>
<name>A0ABV9JS34_9GAMM</name>
<dbReference type="RefSeq" id="WP_377336732.1">
    <property type="nucleotide sequence ID" value="NZ_JBHSGB010000021.1"/>
</dbReference>
<comment type="caution">
    <text evidence="2">The sequence shown here is derived from an EMBL/GenBank/DDBJ whole genome shotgun (WGS) entry which is preliminary data.</text>
</comment>
<feature type="signal peptide" evidence="1">
    <location>
        <begin position="1"/>
        <end position="26"/>
    </location>
</feature>
<sequence length="267" mass="29254">MTGTTQAFGAAALLLFGSLASYVLVASPEQNNCFNPWQEQSSTCQDYEYANAEAYFPDAFGVQQKVRLSAVISKTDKKLQHVNMYFDTQCHAKLNCDNSEIAAASLQSSLKKAKATNKLTTTERPDDDHTYELLSDIQHMIPSSVTISLIDTEGKGETIYFKQAKAAITAKQAPSFTAIEISPGQYQVCKLDLTTPQGPCEPAQGTMKITDTKGFAELKHSYGQQANSELFGFLHKFYQQERAMACELASECNAEEACTVTADCTKS</sequence>
<reference evidence="3" key="1">
    <citation type="journal article" date="2019" name="Int. J. Syst. Evol. Microbiol.">
        <title>The Global Catalogue of Microorganisms (GCM) 10K type strain sequencing project: providing services to taxonomists for standard genome sequencing and annotation.</title>
        <authorList>
            <consortium name="The Broad Institute Genomics Platform"/>
            <consortium name="The Broad Institute Genome Sequencing Center for Infectious Disease"/>
            <person name="Wu L."/>
            <person name="Ma J."/>
        </authorList>
    </citation>
    <scope>NUCLEOTIDE SEQUENCE [LARGE SCALE GENOMIC DNA]</scope>
    <source>
        <strain evidence="3">DT28</strain>
    </source>
</reference>
<protein>
    <submittedName>
        <fullName evidence="2">Uncharacterized protein</fullName>
    </submittedName>
</protein>
<evidence type="ECO:0000313" key="3">
    <source>
        <dbReference type="Proteomes" id="UP001595962"/>
    </source>
</evidence>
<keyword evidence="1" id="KW-0732">Signal</keyword>
<proteinExistence type="predicted"/>